<dbReference type="EMBL" id="DVOG01000015">
    <property type="protein sequence ID" value="HIV03595.1"/>
    <property type="molecule type" value="Genomic_DNA"/>
</dbReference>
<organism evidence="1 2">
    <name type="scientific">Candidatus Spyradosoma merdigallinarum</name>
    <dbReference type="NCBI Taxonomy" id="2840950"/>
    <lineage>
        <taxon>Bacteria</taxon>
        <taxon>Pseudomonadati</taxon>
        <taxon>Verrucomicrobiota</taxon>
        <taxon>Opitutia</taxon>
        <taxon>Opitutia incertae sedis</taxon>
        <taxon>Candidatus Spyradosoma</taxon>
    </lineage>
</organism>
<dbReference type="AlphaFoldDB" id="A0A9D1T0J1"/>
<protein>
    <submittedName>
        <fullName evidence="1">Uncharacterized protein</fullName>
    </submittedName>
</protein>
<evidence type="ECO:0000313" key="2">
    <source>
        <dbReference type="Proteomes" id="UP000886812"/>
    </source>
</evidence>
<gene>
    <name evidence="1" type="ORF">IAC75_00380</name>
</gene>
<name>A0A9D1T0J1_9BACT</name>
<proteinExistence type="predicted"/>
<dbReference type="Proteomes" id="UP000886812">
    <property type="component" value="Unassembled WGS sequence"/>
</dbReference>
<sequence length="348" mass="39234">MRIISAPGKRRRIFDSRFGRALCLLLGLFFFLGEELRADVPAEARGIKADDLLTPPLTFPFRRWDFLGGKSVKKLAGWAKDPGYDAFGFPKFKSIWERPLGLFDKKLATASKYGPRLNKEFAQDVLKNPKRWGKILSEDTIRRYRMGDYSKNPVTKWGELLEWHHDRAGYRLVLESEHEAARHIGGNKLYGVKAEKVLKNNKLASGILAKRWGSFVLFDISVSSARLFFLEHERRLTPYAAEAGISVFSGGVAAATEFALWKSPLLTFGTAPLYVGGVPISLGGPAAWVSLGVYMAANIALSSLWDEYQRREAARVERLCRDAEFEVRRGLSEEAVRGNTERLRSVFD</sequence>
<reference evidence="1" key="1">
    <citation type="submission" date="2020-10" db="EMBL/GenBank/DDBJ databases">
        <authorList>
            <person name="Gilroy R."/>
        </authorList>
    </citation>
    <scope>NUCLEOTIDE SEQUENCE</scope>
    <source>
        <strain evidence="1">10669</strain>
    </source>
</reference>
<comment type="caution">
    <text evidence="1">The sequence shown here is derived from an EMBL/GenBank/DDBJ whole genome shotgun (WGS) entry which is preliminary data.</text>
</comment>
<accession>A0A9D1T0J1</accession>
<reference evidence="1" key="2">
    <citation type="journal article" date="2021" name="PeerJ">
        <title>Extensive microbial diversity within the chicken gut microbiome revealed by metagenomics and culture.</title>
        <authorList>
            <person name="Gilroy R."/>
            <person name="Ravi A."/>
            <person name="Getino M."/>
            <person name="Pursley I."/>
            <person name="Horton D.L."/>
            <person name="Alikhan N.F."/>
            <person name="Baker D."/>
            <person name="Gharbi K."/>
            <person name="Hall N."/>
            <person name="Watson M."/>
            <person name="Adriaenssens E.M."/>
            <person name="Foster-Nyarko E."/>
            <person name="Jarju S."/>
            <person name="Secka A."/>
            <person name="Antonio M."/>
            <person name="Oren A."/>
            <person name="Chaudhuri R.R."/>
            <person name="La Ragione R."/>
            <person name="Hildebrand F."/>
            <person name="Pallen M.J."/>
        </authorList>
    </citation>
    <scope>NUCLEOTIDE SEQUENCE</scope>
    <source>
        <strain evidence="1">10669</strain>
    </source>
</reference>
<evidence type="ECO:0000313" key="1">
    <source>
        <dbReference type="EMBL" id="HIV03595.1"/>
    </source>
</evidence>